<keyword evidence="4" id="KW-1185">Reference proteome</keyword>
<feature type="chain" id="PRO_5012816327" description="Mce-associated membrane protein" evidence="2">
    <location>
        <begin position="26"/>
        <end position="196"/>
    </location>
</feature>
<accession>A0A1M6HEF6</accession>
<feature type="compositionally biased region" description="Pro residues" evidence="1">
    <location>
        <begin position="42"/>
        <end position="52"/>
    </location>
</feature>
<dbReference type="EMBL" id="FQZG01000032">
    <property type="protein sequence ID" value="SHJ20618.1"/>
    <property type="molecule type" value="Genomic_DNA"/>
</dbReference>
<evidence type="ECO:0000256" key="1">
    <source>
        <dbReference type="SAM" id="MobiDB-lite"/>
    </source>
</evidence>
<evidence type="ECO:0000256" key="2">
    <source>
        <dbReference type="SAM" id="SignalP"/>
    </source>
</evidence>
<dbReference type="AlphaFoldDB" id="A0A1M6HEF6"/>
<feature type="compositionally biased region" description="Low complexity" evidence="1">
    <location>
        <begin position="29"/>
        <end position="41"/>
    </location>
</feature>
<proteinExistence type="predicted"/>
<feature type="signal peptide" evidence="2">
    <location>
        <begin position="1"/>
        <end position="25"/>
    </location>
</feature>
<dbReference type="Proteomes" id="UP000184512">
    <property type="component" value="Unassembled WGS sequence"/>
</dbReference>
<feature type="region of interest" description="Disordered" evidence="1">
    <location>
        <begin position="24"/>
        <end position="64"/>
    </location>
</feature>
<reference evidence="3 4" key="1">
    <citation type="submission" date="2016-11" db="EMBL/GenBank/DDBJ databases">
        <authorList>
            <person name="Jaros S."/>
            <person name="Januszkiewicz K."/>
            <person name="Wedrychowicz H."/>
        </authorList>
    </citation>
    <scope>NUCLEOTIDE SEQUENCE [LARGE SCALE GENOMIC DNA]</scope>
    <source>
        <strain evidence="3 4">DSM 12906</strain>
    </source>
</reference>
<evidence type="ECO:0000313" key="3">
    <source>
        <dbReference type="EMBL" id="SHJ20618.1"/>
    </source>
</evidence>
<evidence type="ECO:0000313" key="4">
    <source>
        <dbReference type="Proteomes" id="UP000184512"/>
    </source>
</evidence>
<keyword evidence="2" id="KW-0732">Signal</keyword>
<gene>
    <name evidence="3" type="ORF">SAMN02745244_01964</name>
</gene>
<evidence type="ECO:0008006" key="5">
    <source>
        <dbReference type="Google" id="ProtNLM"/>
    </source>
</evidence>
<organism evidence="3 4">
    <name type="scientific">Tessaracoccus bendigoensis DSM 12906</name>
    <dbReference type="NCBI Taxonomy" id="1123357"/>
    <lineage>
        <taxon>Bacteria</taxon>
        <taxon>Bacillati</taxon>
        <taxon>Actinomycetota</taxon>
        <taxon>Actinomycetes</taxon>
        <taxon>Propionibacteriales</taxon>
        <taxon>Propionibacteriaceae</taxon>
        <taxon>Tessaracoccus</taxon>
    </lineage>
</organism>
<name>A0A1M6HEF6_9ACTN</name>
<sequence>MMITRLALAALAALFLLGVCTPEPAETQSPTASTPAATPSITPSPSPSPTASPSPTSTLSPEQEAAQAAAVEYFRALNAVRSDLEADFQQVADITTGTHTSAESQVIGEYRSKGIVQVGERTYTYKGVGPVVEAGGVKSVEVRVCSDSTSSDMVDAEGNSVLDPARLRFVDFRLDVVQVGNSWRINGGQSEAVESC</sequence>
<dbReference type="OrthoDB" id="3733160at2"/>
<protein>
    <recommendedName>
        <fullName evidence="5">Mce-associated membrane protein</fullName>
    </recommendedName>
</protein>
<dbReference type="RefSeq" id="WP_073187673.1">
    <property type="nucleotide sequence ID" value="NZ_FQZG01000032.1"/>
</dbReference>
<dbReference type="STRING" id="1123357.SAMN02745244_01964"/>
<feature type="compositionally biased region" description="Low complexity" evidence="1">
    <location>
        <begin position="53"/>
        <end position="64"/>
    </location>
</feature>